<dbReference type="RefSeq" id="WP_188550950.1">
    <property type="nucleotide sequence ID" value="NZ_BMFY01000009.1"/>
</dbReference>
<evidence type="ECO:0000259" key="3">
    <source>
        <dbReference type="Pfam" id="PF03816"/>
    </source>
</evidence>
<keyword evidence="2" id="KW-1133">Transmembrane helix</keyword>
<dbReference type="Proteomes" id="UP000616114">
    <property type="component" value="Unassembled WGS sequence"/>
</dbReference>
<sequence>MAERTRRIPELVDPLRYPAKADPSARTARAWYFLLLTVLLPGTVQLVAGSRRLARIGMAATAALWLLVLSAVVLALTSLESLLAAATSSMTLLLLTLFLLAYTIVWALCFFDTLRLVRFVGLKPRVRAWVAGASALVLLIVGGGLAYGTGTLNSQRGLISDIFASGGAVQPVDGRYNILLLGSDAGKGREGIRPDSITVVSIDARTGQAVMFGIPRNMQNVPFPEDSPLHQVYPQGYNCGDECLINSVYLQGQEHAELYPDVDDPGAQAMIDAASGVTGLEVQFYAMIDMDGFAGLIDAVGGITIVSGQRVPMDSVLTSVDAEPEHGWIEIGEQRMDGRTALWFARSRRGSSDYERMARQRCVQEAMLSQLEPATLLTRFQAIASAAPDMVSTDIPEAQLSSFVELAQKTRQRDLQELDFVPPEVTPAHPDFTQIHALVQQTIEQSEAESDADAAAGPGSAAGGLGTPQGLAAAGLGMPLGVAAAGTGAPGLAVAGPAVTAAGSGGALGAQAPASASEASAVAAPAPEGEGDDAICYVP</sequence>
<organism evidence="4 5">
    <name type="scientific">Sediminivirga luteola</name>
    <dbReference type="NCBI Taxonomy" id="1774748"/>
    <lineage>
        <taxon>Bacteria</taxon>
        <taxon>Bacillati</taxon>
        <taxon>Actinomycetota</taxon>
        <taxon>Actinomycetes</taxon>
        <taxon>Micrococcales</taxon>
        <taxon>Brevibacteriaceae</taxon>
        <taxon>Sediminivirga</taxon>
    </lineage>
</organism>
<feature type="domain" description="Cell envelope-related transcriptional attenuator" evidence="3">
    <location>
        <begin position="193"/>
        <end position="371"/>
    </location>
</feature>
<comment type="similarity">
    <text evidence="1">Belongs to the LytR/CpsA/Psr (LCP) family.</text>
</comment>
<dbReference type="Pfam" id="PF03816">
    <property type="entry name" value="LytR_cpsA_psr"/>
    <property type="match status" value="1"/>
</dbReference>
<dbReference type="InterPro" id="IPR050922">
    <property type="entry name" value="LytR/CpsA/Psr_CW_biosynth"/>
</dbReference>
<accession>A0A8J2TZ78</accession>
<gene>
    <name evidence="4" type="ORF">GCM10011333_22140</name>
</gene>
<dbReference type="EMBL" id="BMFY01000009">
    <property type="protein sequence ID" value="GGA18625.1"/>
    <property type="molecule type" value="Genomic_DNA"/>
</dbReference>
<feature type="transmembrane region" description="Helical" evidence="2">
    <location>
        <begin position="126"/>
        <end position="147"/>
    </location>
</feature>
<proteinExistence type="inferred from homology"/>
<keyword evidence="2" id="KW-0472">Membrane</keyword>
<evidence type="ECO:0000256" key="2">
    <source>
        <dbReference type="SAM" id="Phobius"/>
    </source>
</evidence>
<feature type="transmembrane region" description="Helical" evidence="2">
    <location>
        <begin position="30"/>
        <end position="49"/>
    </location>
</feature>
<keyword evidence="2" id="KW-0812">Transmembrane</keyword>
<feature type="transmembrane region" description="Helical" evidence="2">
    <location>
        <begin position="91"/>
        <end position="114"/>
    </location>
</feature>
<evidence type="ECO:0000256" key="1">
    <source>
        <dbReference type="ARBA" id="ARBA00006068"/>
    </source>
</evidence>
<dbReference type="PANTHER" id="PTHR33392">
    <property type="entry name" value="POLYISOPRENYL-TEICHOIC ACID--PEPTIDOGLYCAN TEICHOIC ACID TRANSFERASE TAGU"/>
    <property type="match status" value="1"/>
</dbReference>
<dbReference type="InterPro" id="IPR004474">
    <property type="entry name" value="LytR_CpsA_psr"/>
</dbReference>
<reference evidence="4" key="2">
    <citation type="submission" date="2020-09" db="EMBL/GenBank/DDBJ databases">
        <authorList>
            <person name="Sun Q."/>
            <person name="Zhou Y."/>
        </authorList>
    </citation>
    <scope>NUCLEOTIDE SEQUENCE</scope>
    <source>
        <strain evidence="4">CGMCC 1.12785</strain>
    </source>
</reference>
<evidence type="ECO:0000313" key="4">
    <source>
        <dbReference type="EMBL" id="GGA18625.1"/>
    </source>
</evidence>
<feature type="transmembrane region" description="Helical" evidence="2">
    <location>
        <begin position="56"/>
        <end position="79"/>
    </location>
</feature>
<name>A0A8J2TZ78_9MICO</name>
<dbReference type="PANTHER" id="PTHR33392:SF6">
    <property type="entry name" value="POLYISOPRENYL-TEICHOIC ACID--PEPTIDOGLYCAN TEICHOIC ACID TRANSFERASE TAGU"/>
    <property type="match status" value="1"/>
</dbReference>
<dbReference type="AlphaFoldDB" id="A0A8J2TZ78"/>
<keyword evidence="5" id="KW-1185">Reference proteome</keyword>
<reference evidence="4" key="1">
    <citation type="journal article" date="2014" name="Int. J. Syst. Evol. Microbiol.">
        <title>Complete genome sequence of Corynebacterium casei LMG S-19264T (=DSM 44701T), isolated from a smear-ripened cheese.</title>
        <authorList>
            <consortium name="US DOE Joint Genome Institute (JGI-PGF)"/>
            <person name="Walter F."/>
            <person name="Albersmeier A."/>
            <person name="Kalinowski J."/>
            <person name="Ruckert C."/>
        </authorList>
    </citation>
    <scope>NUCLEOTIDE SEQUENCE</scope>
    <source>
        <strain evidence="4">CGMCC 1.12785</strain>
    </source>
</reference>
<comment type="caution">
    <text evidence="4">The sequence shown here is derived from an EMBL/GenBank/DDBJ whole genome shotgun (WGS) entry which is preliminary data.</text>
</comment>
<protein>
    <recommendedName>
        <fullName evidence="3">Cell envelope-related transcriptional attenuator domain-containing protein</fullName>
    </recommendedName>
</protein>
<dbReference type="Gene3D" id="3.40.630.190">
    <property type="entry name" value="LCP protein"/>
    <property type="match status" value="1"/>
</dbReference>
<evidence type="ECO:0000313" key="5">
    <source>
        <dbReference type="Proteomes" id="UP000616114"/>
    </source>
</evidence>
<dbReference type="NCBIfam" id="TIGR00350">
    <property type="entry name" value="lytR_cpsA_psr"/>
    <property type="match status" value="1"/>
</dbReference>